<accession>A0A1K0JRD7</accession>
<evidence type="ECO:0000313" key="1">
    <source>
        <dbReference type="EMBL" id="SCV01440.1"/>
    </source>
</evidence>
<sequence length="66" mass="7163">MRAWSTAVGNMCTHNFGARKKMASPYLTAERSLCLTVRGRTGSETIDAHLAHKGGSNAESMTWLPP</sequence>
<dbReference type="AlphaFoldDB" id="A0A1K0JRD7"/>
<proteinExistence type="predicted"/>
<name>A0A1K0JRD7_CUPNE</name>
<organism evidence="1">
    <name type="scientific">Cupriavidus necator</name>
    <name type="common">Alcaligenes eutrophus</name>
    <name type="synonym">Ralstonia eutropha</name>
    <dbReference type="NCBI Taxonomy" id="106590"/>
    <lineage>
        <taxon>Bacteria</taxon>
        <taxon>Pseudomonadati</taxon>
        <taxon>Pseudomonadota</taxon>
        <taxon>Betaproteobacteria</taxon>
        <taxon>Burkholderiales</taxon>
        <taxon>Burkholderiaceae</taxon>
        <taxon>Cupriavidus</taxon>
    </lineage>
</organism>
<reference evidence="1" key="1">
    <citation type="submission" date="2016-09" db="EMBL/GenBank/DDBJ databases">
        <authorList>
            <person name="Capua I."/>
            <person name="De Benedictis P."/>
            <person name="Joannis T."/>
            <person name="Lombin L.H."/>
            <person name="Cattoli G."/>
        </authorList>
    </citation>
    <scope>NUCLEOTIDE SEQUENCE</scope>
    <source>
        <strain evidence="1">B9</strain>
    </source>
</reference>
<gene>
    <name evidence="1" type="ORF">CNECB9_820002</name>
</gene>
<protein>
    <submittedName>
        <fullName evidence="1">Uncharacterized protein</fullName>
    </submittedName>
</protein>
<dbReference type="EMBL" id="FMSH01000532">
    <property type="protein sequence ID" value="SCV01440.1"/>
    <property type="molecule type" value="Genomic_DNA"/>
</dbReference>